<comment type="caution">
    <text evidence="2">The sequence shown here is derived from an EMBL/GenBank/DDBJ whole genome shotgun (WGS) entry which is preliminary data.</text>
</comment>
<reference evidence="2" key="1">
    <citation type="submission" date="2023-10" db="EMBL/GenBank/DDBJ databases">
        <authorList>
            <person name="Chen Y."/>
            <person name="Shah S."/>
            <person name="Dougan E. K."/>
            <person name="Thang M."/>
            <person name="Chan C."/>
        </authorList>
    </citation>
    <scope>NUCLEOTIDE SEQUENCE [LARGE SCALE GENOMIC DNA]</scope>
</reference>
<dbReference type="Proteomes" id="UP001189429">
    <property type="component" value="Unassembled WGS sequence"/>
</dbReference>
<name>A0ABN9Y4Z2_9DINO</name>
<evidence type="ECO:0000313" key="2">
    <source>
        <dbReference type="EMBL" id="CAK0905827.1"/>
    </source>
</evidence>
<proteinExistence type="predicted"/>
<keyword evidence="1" id="KW-0472">Membrane</keyword>
<evidence type="ECO:0000256" key="1">
    <source>
        <dbReference type="SAM" id="Phobius"/>
    </source>
</evidence>
<dbReference type="EMBL" id="CAUYUJ010021614">
    <property type="protein sequence ID" value="CAK0905827.1"/>
    <property type="molecule type" value="Genomic_DNA"/>
</dbReference>
<evidence type="ECO:0000313" key="3">
    <source>
        <dbReference type="Proteomes" id="UP001189429"/>
    </source>
</evidence>
<keyword evidence="1" id="KW-1133">Transmembrane helix</keyword>
<protein>
    <submittedName>
        <fullName evidence="2">Uncharacterized protein</fullName>
    </submittedName>
</protein>
<keyword evidence="1" id="KW-0812">Transmembrane</keyword>
<keyword evidence="3" id="KW-1185">Reference proteome</keyword>
<sequence length="157" mass="17126">MEAMVAKQMRASISKLKHDLITAVAKVGPGGLAGHVQKHQHKFTQIEGDAAEMRDTVQHKASSRRARVRRRFGVQCGAVFVWASGLVALQVDCEGNFVACMHGVMPKSWGPGQWARDGEDFASHMLARFSEHFADGISGVALEVYSGCARSVSCDRR</sequence>
<feature type="transmembrane region" description="Helical" evidence="1">
    <location>
        <begin position="72"/>
        <end position="91"/>
    </location>
</feature>
<accession>A0ABN9Y4Z2</accession>
<organism evidence="2 3">
    <name type="scientific">Prorocentrum cordatum</name>
    <dbReference type="NCBI Taxonomy" id="2364126"/>
    <lineage>
        <taxon>Eukaryota</taxon>
        <taxon>Sar</taxon>
        <taxon>Alveolata</taxon>
        <taxon>Dinophyceae</taxon>
        <taxon>Prorocentrales</taxon>
        <taxon>Prorocentraceae</taxon>
        <taxon>Prorocentrum</taxon>
    </lineage>
</organism>
<gene>
    <name evidence="2" type="ORF">PCOR1329_LOCUS81386</name>
</gene>